<evidence type="ECO:0000256" key="4">
    <source>
        <dbReference type="ARBA" id="ARBA00022723"/>
    </source>
</evidence>
<dbReference type="SUPFAM" id="SSF52317">
    <property type="entry name" value="Class I glutamine amidotransferase-like"/>
    <property type="match status" value="1"/>
</dbReference>
<dbReference type="Pfam" id="PF02449">
    <property type="entry name" value="Glyco_hydro_42"/>
    <property type="match status" value="1"/>
</dbReference>
<comment type="similarity">
    <text evidence="2">Belongs to the glycosyl hydrolase 42 family.</text>
</comment>
<keyword evidence="7" id="KW-0326">Glycosidase</keyword>
<accession>A0ABW0HW83</accession>
<gene>
    <name evidence="10" type="ORF">ACFPOF_22335</name>
</gene>
<evidence type="ECO:0000256" key="1">
    <source>
        <dbReference type="ARBA" id="ARBA00001412"/>
    </source>
</evidence>
<reference evidence="11" key="1">
    <citation type="journal article" date="2019" name="Int. J. Syst. Evol. Microbiol.">
        <title>The Global Catalogue of Microorganisms (GCM) 10K type strain sequencing project: providing services to taxonomists for standard genome sequencing and annotation.</title>
        <authorList>
            <consortium name="The Broad Institute Genomics Platform"/>
            <consortium name="The Broad Institute Genome Sequencing Center for Infectious Disease"/>
            <person name="Wu L."/>
            <person name="Ma J."/>
        </authorList>
    </citation>
    <scope>NUCLEOTIDE SEQUENCE [LARGE SCALE GENOMIC DNA]</scope>
    <source>
        <strain evidence="11">CGMCC 1.18575</strain>
    </source>
</reference>
<evidence type="ECO:0000259" key="9">
    <source>
        <dbReference type="Pfam" id="PF08532"/>
    </source>
</evidence>
<protein>
    <recommendedName>
        <fullName evidence="3">beta-galactosidase</fullName>
        <ecNumber evidence="3">3.2.1.23</ecNumber>
    </recommendedName>
</protein>
<dbReference type="InterPro" id="IPR029062">
    <property type="entry name" value="Class_I_gatase-like"/>
</dbReference>
<keyword evidence="4" id="KW-0479">Metal-binding</keyword>
<dbReference type="Gene3D" id="3.20.20.80">
    <property type="entry name" value="Glycosidases"/>
    <property type="match status" value="1"/>
</dbReference>
<dbReference type="SUPFAM" id="SSF51445">
    <property type="entry name" value="(Trans)glycosidases"/>
    <property type="match status" value="1"/>
</dbReference>
<evidence type="ECO:0000256" key="3">
    <source>
        <dbReference type="ARBA" id="ARBA00012756"/>
    </source>
</evidence>
<evidence type="ECO:0000256" key="7">
    <source>
        <dbReference type="ARBA" id="ARBA00023295"/>
    </source>
</evidence>
<dbReference type="PANTHER" id="PTHR36447">
    <property type="entry name" value="BETA-GALACTOSIDASE GANA"/>
    <property type="match status" value="1"/>
</dbReference>
<evidence type="ECO:0000256" key="2">
    <source>
        <dbReference type="ARBA" id="ARBA00005940"/>
    </source>
</evidence>
<evidence type="ECO:0000256" key="6">
    <source>
        <dbReference type="ARBA" id="ARBA00022833"/>
    </source>
</evidence>
<dbReference type="InterPro" id="IPR003476">
    <property type="entry name" value="Glyco_hydro_42"/>
</dbReference>
<feature type="domain" description="Glycoside hydrolase family 42 N-terminal" evidence="8">
    <location>
        <begin position="22"/>
        <end position="365"/>
    </location>
</feature>
<dbReference type="InterPro" id="IPR017853">
    <property type="entry name" value="GH"/>
</dbReference>
<dbReference type="Gene3D" id="3.40.50.880">
    <property type="match status" value="1"/>
</dbReference>
<comment type="catalytic activity">
    <reaction evidence="1">
        <text>Hydrolysis of terminal non-reducing beta-D-galactose residues in beta-D-galactosides.</text>
        <dbReference type="EC" id="3.2.1.23"/>
    </reaction>
</comment>
<dbReference type="RefSeq" id="WP_378136764.1">
    <property type="nucleotide sequence ID" value="NZ_JBHSMI010000029.1"/>
</dbReference>
<proteinExistence type="inferred from homology"/>
<evidence type="ECO:0000313" key="10">
    <source>
        <dbReference type="EMBL" id="MFC5405490.1"/>
    </source>
</evidence>
<dbReference type="Proteomes" id="UP001596113">
    <property type="component" value="Unassembled WGS sequence"/>
</dbReference>
<dbReference type="EMBL" id="JBHSMI010000029">
    <property type="protein sequence ID" value="MFC5405490.1"/>
    <property type="molecule type" value="Genomic_DNA"/>
</dbReference>
<dbReference type="InterPro" id="IPR013738">
    <property type="entry name" value="Beta_galactosidase_Trimer"/>
</dbReference>
<evidence type="ECO:0000259" key="8">
    <source>
        <dbReference type="Pfam" id="PF02449"/>
    </source>
</evidence>
<evidence type="ECO:0000256" key="5">
    <source>
        <dbReference type="ARBA" id="ARBA00022801"/>
    </source>
</evidence>
<dbReference type="CDD" id="cd03143">
    <property type="entry name" value="A4_beta-galactosidase_middle_domain"/>
    <property type="match status" value="1"/>
</dbReference>
<evidence type="ECO:0000313" key="11">
    <source>
        <dbReference type="Proteomes" id="UP001596113"/>
    </source>
</evidence>
<name>A0ABW0HW83_9BACL</name>
<dbReference type="EC" id="3.2.1.23" evidence="3"/>
<organism evidence="10 11">
    <name type="scientific">Cohnella soli</name>
    <dbReference type="NCBI Taxonomy" id="425005"/>
    <lineage>
        <taxon>Bacteria</taxon>
        <taxon>Bacillati</taxon>
        <taxon>Bacillota</taxon>
        <taxon>Bacilli</taxon>
        <taxon>Bacillales</taxon>
        <taxon>Paenibacillaceae</taxon>
        <taxon>Cohnella</taxon>
    </lineage>
</organism>
<dbReference type="PANTHER" id="PTHR36447:SF2">
    <property type="entry name" value="BETA-GALACTOSIDASE YESZ"/>
    <property type="match status" value="1"/>
</dbReference>
<dbReference type="InterPro" id="IPR013529">
    <property type="entry name" value="Glyco_hydro_42_N"/>
</dbReference>
<feature type="domain" description="Beta-galactosidase trimerisation" evidence="9">
    <location>
        <begin position="404"/>
        <end position="614"/>
    </location>
</feature>
<keyword evidence="11" id="KW-1185">Reference proteome</keyword>
<dbReference type="Pfam" id="PF08532">
    <property type="entry name" value="Glyco_hydro_42M"/>
    <property type="match status" value="1"/>
</dbReference>
<keyword evidence="6" id="KW-0862">Zinc</keyword>
<keyword evidence="5" id="KW-0378">Hydrolase</keyword>
<sequence>MTQYSPDNIPFGFQYYRSPTPTREHWEQDLKRLSDLGFNTVKYWVQWRASHPAPEMYEFDDIQELMDLAAKYKLKVILNVIFDTAPAWIYKRYPESKMIAADGSVLEPTAIPCRQIGGAPGPCFHHDEANFWKDAFLRESVLRFKDHPALYLWDLWNEPELTTSIKRELSFENQVCYCDHSLNRFQLWLKAKYGRLENLNRKWQRNYRQWDEVEAPRRQAVFNDMVDWRLFFVDTVTKELKRRVEIVKDYDQVHPVMCHTVPAPIFNLITAGSDDFMLAEPCDLFGNSLGSSAWAADLLTSAAKGKRLINSEIHAMPGMTSLKPQKLEWKKLKEHILIPLARGIGGFVFWQYRPEVLGLEAPAWGHSYLDGSPTPWLEDTAKLNRIIQNDKEIILNGRRPSDGIAILYSAEGQIANFSVFGHLKTYEDTIQGAHRLLHDLNYKVEFVHEKDLATELDRFKCLWMPFPIYLNQQVCDILRQWTSNGGVLISECSFGMLQAVNGFHTYSVPGYNFDDVFGVRETWIHSEEYLDHSYHTRSITAQGDSIKMVWSENEQSGHAGRTIQGAYYQTEIETYAETEVLARFESDQSPAVTCHSYGKGKAVWIGTLAGASYFHNPTRDAQVCFAELLLDIGIIPYVRVTGDGIRADLLECRGDRREALLFVQNLYELENSATIALNQYKLSSCETWFSDGNGWVERNGIRVNLQSGDFQVFRCIVE</sequence>
<comment type="caution">
    <text evidence="10">The sequence shown here is derived from an EMBL/GenBank/DDBJ whole genome shotgun (WGS) entry which is preliminary data.</text>
</comment>